<comment type="caution">
    <text evidence="4">The sequence shown here is derived from an EMBL/GenBank/DDBJ whole genome shotgun (WGS) entry which is preliminary data.</text>
</comment>
<comment type="function">
    <text evidence="3">Required for maturation of urease via the functional incorporation of the urease nickel metallocenter.</text>
</comment>
<comment type="subunit">
    <text evidence="3">UreD, UreF and UreG form a complex that acts as a GTP-hydrolysis-dependent molecular chaperone, activating the urease apoprotein by helping to assemble the nickel containing metallocenter of UreC. The UreE protein probably delivers the nickel.</text>
</comment>
<dbReference type="HAMAP" id="MF_01385">
    <property type="entry name" value="UreF"/>
    <property type="match status" value="1"/>
</dbReference>
<sequence>MGARDTQKQLHLIHLHHSTFLKSQVAHAIGMEMYVRSKQIQTKEDLASFCYSYIHGYLLHNDAIMMKEIYRSMKRQDWEQLLYLAKVYNASKNVLELKRTSRQAGKRLFDRLCSIEESPILEEWSEVIQEKEQLNHYIFVYSLYAFEQGFDLFDTIQTYFYFSLTNVVQHAVRAIPLAPKDAEQVIFQMLDKIDEAAETAIHLTMKQMGNSAIGLEISAMQHKYLLSKLFLS</sequence>
<protein>
    <recommendedName>
        <fullName evidence="3">Urease accessory protein UreF</fullName>
    </recommendedName>
</protein>
<proteinExistence type="inferred from homology"/>
<comment type="subcellular location">
    <subcellularLocation>
        <location evidence="3">Cytoplasm</location>
    </subcellularLocation>
</comment>
<evidence type="ECO:0000256" key="3">
    <source>
        <dbReference type="HAMAP-Rule" id="MF_01385"/>
    </source>
</evidence>
<comment type="similarity">
    <text evidence="3">Belongs to the UreF family.</text>
</comment>
<accession>N4WC70</accession>
<keyword evidence="3" id="KW-0963">Cytoplasm</keyword>
<dbReference type="InterPro" id="IPR002639">
    <property type="entry name" value="UreF"/>
</dbReference>
<evidence type="ECO:0000256" key="2">
    <source>
        <dbReference type="ARBA" id="ARBA00023186"/>
    </source>
</evidence>
<dbReference type="RefSeq" id="WP_003468376.1">
    <property type="nucleotide sequence ID" value="NZ_APML01000029.1"/>
</dbReference>
<dbReference type="PANTHER" id="PTHR33620:SF1">
    <property type="entry name" value="UREASE ACCESSORY PROTEIN F"/>
    <property type="match status" value="1"/>
</dbReference>
<dbReference type="Gene3D" id="1.10.4190.10">
    <property type="entry name" value="Urease accessory protein UreF"/>
    <property type="match status" value="1"/>
</dbReference>
<dbReference type="AlphaFoldDB" id="N4WC70"/>
<dbReference type="eggNOG" id="COG0830">
    <property type="taxonomic scope" value="Bacteria"/>
</dbReference>
<keyword evidence="1 3" id="KW-0996">Nickel insertion</keyword>
<dbReference type="GO" id="GO:0005737">
    <property type="term" value="C:cytoplasm"/>
    <property type="evidence" value="ECO:0007669"/>
    <property type="project" value="UniProtKB-SubCell"/>
</dbReference>
<keyword evidence="5" id="KW-1185">Reference proteome</keyword>
<dbReference type="Pfam" id="PF01730">
    <property type="entry name" value="UreF"/>
    <property type="match status" value="1"/>
</dbReference>
<evidence type="ECO:0000256" key="1">
    <source>
        <dbReference type="ARBA" id="ARBA00022988"/>
    </source>
</evidence>
<organism evidence="4 5">
    <name type="scientific">Gracilibacillus halophilus YIM-C55.5</name>
    <dbReference type="NCBI Taxonomy" id="1308866"/>
    <lineage>
        <taxon>Bacteria</taxon>
        <taxon>Bacillati</taxon>
        <taxon>Bacillota</taxon>
        <taxon>Bacilli</taxon>
        <taxon>Bacillales</taxon>
        <taxon>Bacillaceae</taxon>
        <taxon>Gracilibacillus</taxon>
    </lineage>
</organism>
<evidence type="ECO:0000313" key="5">
    <source>
        <dbReference type="Proteomes" id="UP000012283"/>
    </source>
</evidence>
<dbReference type="STRING" id="1308866.J416_08669"/>
<name>N4WC70_9BACI</name>
<gene>
    <name evidence="3" type="primary">ureF</name>
    <name evidence="4" type="ORF">J416_08669</name>
</gene>
<reference evidence="4 5" key="1">
    <citation type="submission" date="2013-03" db="EMBL/GenBank/DDBJ databases">
        <title>Draft genome sequence of Gracibacillus halophilus YIM-C55.5, a moderately halophilic and thermophilic organism from the Xiaochaidamu salt lake.</title>
        <authorList>
            <person name="Sugumar T."/>
            <person name="Polireddy D.R."/>
            <person name="Antony A."/>
            <person name="Madhava Y.R."/>
            <person name="Sivakumar N."/>
        </authorList>
    </citation>
    <scope>NUCLEOTIDE SEQUENCE [LARGE SCALE GENOMIC DNA]</scope>
    <source>
        <strain evidence="4 5">YIM-C55.5</strain>
    </source>
</reference>
<dbReference type="PIRSF" id="PIRSF009467">
    <property type="entry name" value="Ureas_acces_UreF"/>
    <property type="match status" value="1"/>
</dbReference>
<evidence type="ECO:0000313" key="4">
    <source>
        <dbReference type="EMBL" id="ENH96849.1"/>
    </source>
</evidence>
<dbReference type="InterPro" id="IPR038277">
    <property type="entry name" value="UreF_sf"/>
</dbReference>
<dbReference type="PANTHER" id="PTHR33620">
    <property type="entry name" value="UREASE ACCESSORY PROTEIN F"/>
    <property type="match status" value="1"/>
</dbReference>
<dbReference type="Proteomes" id="UP000012283">
    <property type="component" value="Unassembled WGS sequence"/>
</dbReference>
<dbReference type="OrthoDB" id="9798772at2"/>
<dbReference type="PATRIC" id="fig|1308866.3.peg.1756"/>
<keyword evidence="2 3" id="KW-0143">Chaperone</keyword>
<dbReference type="EMBL" id="APML01000029">
    <property type="protein sequence ID" value="ENH96849.1"/>
    <property type="molecule type" value="Genomic_DNA"/>
</dbReference>
<dbReference type="GO" id="GO:0016151">
    <property type="term" value="F:nickel cation binding"/>
    <property type="evidence" value="ECO:0007669"/>
    <property type="project" value="UniProtKB-UniRule"/>
</dbReference>